<dbReference type="InterPro" id="IPR050272">
    <property type="entry name" value="Isochorismatase-like_hydrls"/>
</dbReference>
<evidence type="ECO:0000313" key="4">
    <source>
        <dbReference type="Proteomes" id="UP001157167"/>
    </source>
</evidence>
<keyword evidence="4" id="KW-1185">Reference proteome</keyword>
<protein>
    <submittedName>
        <fullName evidence="3">Isochorismatase</fullName>
    </submittedName>
</protein>
<comment type="caution">
    <text evidence="3">The sequence shown here is derived from an EMBL/GenBank/DDBJ whole genome shotgun (WGS) entry which is preliminary data.</text>
</comment>
<dbReference type="Pfam" id="PF00857">
    <property type="entry name" value="Isochorismatase"/>
    <property type="match status" value="1"/>
</dbReference>
<feature type="domain" description="Isochorismatase-like" evidence="2">
    <location>
        <begin position="23"/>
        <end position="162"/>
    </location>
</feature>
<dbReference type="PANTHER" id="PTHR43540">
    <property type="entry name" value="PEROXYUREIDOACRYLATE/UREIDOACRYLATE AMIDOHYDROLASE-RELATED"/>
    <property type="match status" value="1"/>
</dbReference>
<reference evidence="4" key="1">
    <citation type="journal article" date="2019" name="Int. J. Syst. Evol. Microbiol.">
        <title>The Global Catalogue of Microorganisms (GCM) 10K type strain sequencing project: providing services to taxonomists for standard genome sequencing and annotation.</title>
        <authorList>
            <consortium name="The Broad Institute Genomics Platform"/>
            <consortium name="The Broad Institute Genome Sequencing Center for Infectious Disease"/>
            <person name="Wu L."/>
            <person name="Ma J."/>
        </authorList>
    </citation>
    <scope>NUCLEOTIDE SEQUENCE [LARGE SCALE GENOMIC DNA]</scope>
    <source>
        <strain evidence="4">NBRC 102407</strain>
    </source>
</reference>
<keyword evidence="1" id="KW-0378">Hydrolase</keyword>
<name>A0ABQ6FEV6_9RHOO</name>
<evidence type="ECO:0000259" key="2">
    <source>
        <dbReference type="Pfam" id="PF00857"/>
    </source>
</evidence>
<dbReference type="RefSeq" id="WP_284188647.1">
    <property type="nucleotide sequence ID" value="NZ_BSPX01000048.1"/>
</dbReference>
<dbReference type="SUPFAM" id="SSF52499">
    <property type="entry name" value="Isochorismatase-like hydrolases"/>
    <property type="match status" value="1"/>
</dbReference>
<dbReference type="InterPro" id="IPR000868">
    <property type="entry name" value="Isochorismatase-like_dom"/>
</dbReference>
<dbReference type="EMBL" id="BSPX01000048">
    <property type="protein sequence ID" value="GLT23441.1"/>
    <property type="molecule type" value="Genomic_DNA"/>
</dbReference>
<sequence>MTEAFTLRQLMGKPATPAPLSQSVLIIVDAQNTYLGGLMKLDGIEAALDECATLLARARAVGAPVIHIQHDAGPGSPFDVNGESGAIASQVAPVAGEGRVVKRHANGFIGTDLEAQLTALGDKRQLVICGFMTHNCVNSTARGAVNLGWPVCVPAAATATRALPSPEGGVVPAAEIQRGNLAGLSDAFALVVANGAAIADA</sequence>
<dbReference type="PANTHER" id="PTHR43540:SF15">
    <property type="entry name" value="BLR5631 PROTEIN"/>
    <property type="match status" value="1"/>
</dbReference>
<dbReference type="Proteomes" id="UP001157167">
    <property type="component" value="Unassembled WGS sequence"/>
</dbReference>
<evidence type="ECO:0000313" key="3">
    <source>
        <dbReference type="EMBL" id="GLT23441.1"/>
    </source>
</evidence>
<gene>
    <name evidence="3" type="ORF">GCM10007933_29070</name>
</gene>
<dbReference type="InterPro" id="IPR036380">
    <property type="entry name" value="Isochorismatase-like_sf"/>
</dbReference>
<dbReference type="Gene3D" id="3.40.50.850">
    <property type="entry name" value="Isochorismatase-like"/>
    <property type="match status" value="1"/>
</dbReference>
<proteinExistence type="predicted"/>
<accession>A0ABQ6FEV6</accession>
<evidence type="ECO:0000256" key="1">
    <source>
        <dbReference type="ARBA" id="ARBA00022801"/>
    </source>
</evidence>
<dbReference type="CDD" id="cd01014">
    <property type="entry name" value="nicotinamidase_related"/>
    <property type="match status" value="1"/>
</dbReference>
<organism evidence="3 4">
    <name type="scientific">Zoogloea oryzae</name>
    <dbReference type="NCBI Taxonomy" id="310767"/>
    <lineage>
        <taxon>Bacteria</taxon>
        <taxon>Pseudomonadati</taxon>
        <taxon>Pseudomonadota</taxon>
        <taxon>Betaproteobacteria</taxon>
        <taxon>Rhodocyclales</taxon>
        <taxon>Zoogloeaceae</taxon>
        <taxon>Zoogloea</taxon>
    </lineage>
</organism>